<dbReference type="EMBL" id="JAUTAL010000001">
    <property type="protein sequence ID" value="MDQ1096473.1"/>
    <property type="molecule type" value="Genomic_DNA"/>
</dbReference>
<evidence type="ECO:0000313" key="1">
    <source>
        <dbReference type="EMBL" id="MDQ1096473.1"/>
    </source>
</evidence>
<sequence length="350" mass="40804">MVSLYSCSKSIEENCFVSDQEEREYVEEKPFTVKEILAEKPSYVQIIDLKSFRTFKEDSIYTHEYDGKKYELILNEKATEYKNFRNYFHKGFVIYKQQNYRNAQYALAKNDLGYWLLKIANGKPSAYFLGLSFSHYYFNEIQDQPIIKDGSLQIEGSLVKIIQVAGLPGYDDYSAIADGKLFKINLTALMKDTDQDGYNDIFEKCFGLNPDHQDSDGDGVNDFVDVNPMYQSGKNKFTELYEMLIPNYAGTPDFQKDPYHFVVFKTDCDYFHQITPSEYKVLFAPEDKDKESRYLRSTDVYHFGISKIKKNKAFPERFYIEKWGSSSSTNYAAEYRNGKWELEMLGGIVI</sequence>
<evidence type="ECO:0000313" key="2">
    <source>
        <dbReference type="Proteomes" id="UP001225072"/>
    </source>
</evidence>
<comment type="caution">
    <text evidence="1">The sequence shown here is derived from an EMBL/GenBank/DDBJ whole genome shotgun (WGS) entry which is preliminary data.</text>
</comment>
<protein>
    <recommendedName>
        <fullName evidence="3">Lipoprotein</fullName>
    </recommendedName>
</protein>
<evidence type="ECO:0008006" key="3">
    <source>
        <dbReference type="Google" id="ProtNLM"/>
    </source>
</evidence>
<reference evidence="1 2" key="1">
    <citation type="submission" date="2023-07" db="EMBL/GenBank/DDBJ databases">
        <title>Functional and genomic diversity of the sorghum phyllosphere microbiome.</title>
        <authorList>
            <person name="Shade A."/>
        </authorList>
    </citation>
    <scope>NUCLEOTIDE SEQUENCE [LARGE SCALE GENOMIC DNA]</scope>
    <source>
        <strain evidence="1 2">SORGH_AS_1064</strain>
    </source>
</reference>
<gene>
    <name evidence="1" type="ORF">QE404_001620</name>
</gene>
<dbReference type="Proteomes" id="UP001225072">
    <property type="component" value="Unassembled WGS sequence"/>
</dbReference>
<keyword evidence="2" id="KW-1185">Reference proteome</keyword>
<accession>A0ABU0THE4</accession>
<proteinExistence type="predicted"/>
<name>A0ABU0THE4_9FLAO</name>
<dbReference type="RefSeq" id="WP_307453810.1">
    <property type="nucleotide sequence ID" value="NZ_JAUTAL010000001.1"/>
</dbReference>
<organism evidence="1 2">
    <name type="scientific">Chryseobacterium camelliae</name>
    <dbReference type="NCBI Taxonomy" id="1265445"/>
    <lineage>
        <taxon>Bacteria</taxon>
        <taxon>Pseudomonadati</taxon>
        <taxon>Bacteroidota</taxon>
        <taxon>Flavobacteriia</taxon>
        <taxon>Flavobacteriales</taxon>
        <taxon>Weeksellaceae</taxon>
        <taxon>Chryseobacterium group</taxon>
        <taxon>Chryseobacterium</taxon>
    </lineage>
</organism>